<name>A0A9P6FBF7_9FUNG</name>
<protein>
    <submittedName>
        <fullName evidence="2">Uncharacterized protein</fullName>
    </submittedName>
</protein>
<keyword evidence="3" id="KW-1185">Reference proteome</keyword>
<feature type="compositionally biased region" description="Polar residues" evidence="1">
    <location>
        <begin position="22"/>
        <end position="34"/>
    </location>
</feature>
<feature type="region of interest" description="Disordered" evidence="1">
    <location>
        <begin position="1"/>
        <end position="143"/>
    </location>
</feature>
<sequence>MNALVSYASDSDTDSDSGDLHPTTTTITATDVQKTASPTTVSTPTAATASSSAAPSKHHTPEGTPVIRTPDLQEEINTQQEIQEERSQQQEQPGGGDDDDDFVSAALKDLQSFAASVDDSTTTSQQDDGIAMPVSAPQVEEPPSVTAIAAVSGTQPSQASDQPDSTDMDVDQTDTAIAASTTATTVPPQPPSPIELTTEQQIIFDTFLQEINAIPLLPLPSTNQPPLPPLPPGASTSISTASLSLTSTALLNDDDDHWIQAQTPQTIYSRIHQLSTLPQTDRFNPKEVENRLIEFAIRLLDWEQGGLKPVYFLGEERAIRELESRRRDEERSGEGGIDDEVDLQGGSSLPRYSGVVGEMIEFMHTIEKIAPSDDHWTVVWNRKELSYGFFHPATGTKSEESPSTELRNRLNPPSTTSGITTPTIAT</sequence>
<accession>A0A9P6FBF7</accession>
<organism evidence="2 3">
    <name type="scientific">Mortierella hygrophila</name>
    <dbReference type="NCBI Taxonomy" id="979708"/>
    <lineage>
        <taxon>Eukaryota</taxon>
        <taxon>Fungi</taxon>
        <taxon>Fungi incertae sedis</taxon>
        <taxon>Mucoromycota</taxon>
        <taxon>Mortierellomycotina</taxon>
        <taxon>Mortierellomycetes</taxon>
        <taxon>Mortierellales</taxon>
        <taxon>Mortierellaceae</taxon>
        <taxon>Mortierella</taxon>
    </lineage>
</organism>
<feature type="compositionally biased region" description="Low complexity" evidence="1">
    <location>
        <begin position="1"/>
        <end position="10"/>
    </location>
</feature>
<feature type="region of interest" description="Disordered" evidence="1">
    <location>
        <begin position="322"/>
        <end position="344"/>
    </location>
</feature>
<proteinExistence type="predicted"/>
<evidence type="ECO:0000256" key="1">
    <source>
        <dbReference type="SAM" id="MobiDB-lite"/>
    </source>
</evidence>
<dbReference type="EMBL" id="JAAAXW010000058">
    <property type="protein sequence ID" value="KAF9546282.1"/>
    <property type="molecule type" value="Genomic_DNA"/>
</dbReference>
<evidence type="ECO:0000313" key="3">
    <source>
        <dbReference type="Proteomes" id="UP000723463"/>
    </source>
</evidence>
<dbReference type="Proteomes" id="UP000723463">
    <property type="component" value="Unassembled WGS sequence"/>
</dbReference>
<dbReference type="AlphaFoldDB" id="A0A9P6FBF7"/>
<feature type="compositionally biased region" description="Low complexity" evidence="1">
    <location>
        <begin position="412"/>
        <end position="426"/>
    </location>
</feature>
<reference evidence="2" key="1">
    <citation type="journal article" date="2020" name="Fungal Divers.">
        <title>Resolving the Mortierellaceae phylogeny through synthesis of multi-gene phylogenetics and phylogenomics.</title>
        <authorList>
            <person name="Vandepol N."/>
            <person name="Liber J."/>
            <person name="Desiro A."/>
            <person name="Na H."/>
            <person name="Kennedy M."/>
            <person name="Barry K."/>
            <person name="Grigoriev I.V."/>
            <person name="Miller A.N."/>
            <person name="O'Donnell K."/>
            <person name="Stajich J.E."/>
            <person name="Bonito G."/>
        </authorList>
    </citation>
    <scope>NUCLEOTIDE SEQUENCE</scope>
    <source>
        <strain evidence="2">NRRL 2591</strain>
    </source>
</reference>
<feature type="compositionally biased region" description="Low complexity" evidence="1">
    <location>
        <begin position="118"/>
        <end position="128"/>
    </location>
</feature>
<feature type="region of interest" description="Disordered" evidence="1">
    <location>
        <begin position="393"/>
        <end position="426"/>
    </location>
</feature>
<feature type="compositionally biased region" description="Low complexity" evidence="1">
    <location>
        <begin position="35"/>
        <end position="55"/>
    </location>
</feature>
<gene>
    <name evidence="2" type="ORF">EC957_009895</name>
</gene>
<comment type="caution">
    <text evidence="2">The sequence shown here is derived from an EMBL/GenBank/DDBJ whole genome shotgun (WGS) entry which is preliminary data.</text>
</comment>
<evidence type="ECO:0000313" key="2">
    <source>
        <dbReference type="EMBL" id="KAF9546282.1"/>
    </source>
</evidence>
<feature type="compositionally biased region" description="Basic and acidic residues" evidence="1">
    <location>
        <begin position="322"/>
        <end position="333"/>
    </location>
</feature>